<proteinExistence type="predicted"/>
<keyword evidence="2" id="KW-1185">Reference proteome</keyword>
<accession>A0ACB9KYZ3</accession>
<dbReference type="EMBL" id="CM042891">
    <property type="protein sequence ID" value="KAI4302523.1"/>
    <property type="molecule type" value="Genomic_DNA"/>
</dbReference>
<sequence length="72" mass="8086">MSSSLHASPKSIEKHCHPNDHVVMETEVKGILVKSWIKTPCLRMEEEQDEEKRREGMSDGNIKAARKKGGGL</sequence>
<evidence type="ECO:0000313" key="2">
    <source>
        <dbReference type="Proteomes" id="UP001057402"/>
    </source>
</evidence>
<dbReference type="Proteomes" id="UP001057402">
    <property type="component" value="Chromosome 12"/>
</dbReference>
<gene>
    <name evidence="1" type="ORF">MLD38_038257</name>
</gene>
<name>A0ACB9KYZ3_9MYRT</name>
<comment type="caution">
    <text evidence="1">The sequence shown here is derived from an EMBL/GenBank/DDBJ whole genome shotgun (WGS) entry which is preliminary data.</text>
</comment>
<reference evidence="2" key="1">
    <citation type="journal article" date="2023" name="Front. Plant Sci.">
        <title>Chromosomal-level genome assembly of Melastoma candidum provides insights into trichome evolution.</title>
        <authorList>
            <person name="Zhong Y."/>
            <person name="Wu W."/>
            <person name="Sun C."/>
            <person name="Zou P."/>
            <person name="Liu Y."/>
            <person name="Dai S."/>
            <person name="Zhou R."/>
        </authorList>
    </citation>
    <scope>NUCLEOTIDE SEQUENCE [LARGE SCALE GENOMIC DNA]</scope>
</reference>
<organism evidence="1 2">
    <name type="scientific">Melastoma candidum</name>
    <dbReference type="NCBI Taxonomy" id="119954"/>
    <lineage>
        <taxon>Eukaryota</taxon>
        <taxon>Viridiplantae</taxon>
        <taxon>Streptophyta</taxon>
        <taxon>Embryophyta</taxon>
        <taxon>Tracheophyta</taxon>
        <taxon>Spermatophyta</taxon>
        <taxon>Magnoliopsida</taxon>
        <taxon>eudicotyledons</taxon>
        <taxon>Gunneridae</taxon>
        <taxon>Pentapetalae</taxon>
        <taxon>rosids</taxon>
        <taxon>malvids</taxon>
        <taxon>Myrtales</taxon>
        <taxon>Melastomataceae</taxon>
        <taxon>Melastomatoideae</taxon>
        <taxon>Melastomateae</taxon>
        <taxon>Melastoma</taxon>
    </lineage>
</organism>
<protein>
    <submittedName>
        <fullName evidence="1">Uncharacterized protein</fullName>
    </submittedName>
</protein>
<evidence type="ECO:0000313" key="1">
    <source>
        <dbReference type="EMBL" id="KAI4302523.1"/>
    </source>
</evidence>